<feature type="coiled-coil region" evidence="10">
    <location>
        <begin position="340"/>
        <end position="367"/>
    </location>
</feature>
<dbReference type="Proteomes" id="UP000799440">
    <property type="component" value="Unassembled WGS sequence"/>
</dbReference>
<keyword evidence="9" id="KW-0460">Magnesium</keyword>
<evidence type="ECO:0000313" key="14">
    <source>
        <dbReference type="Proteomes" id="UP000799440"/>
    </source>
</evidence>
<evidence type="ECO:0000256" key="7">
    <source>
        <dbReference type="ARBA" id="ARBA00022759"/>
    </source>
</evidence>
<dbReference type="GO" id="GO:0003676">
    <property type="term" value="F:nucleic acid binding"/>
    <property type="evidence" value="ECO:0007669"/>
    <property type="project" value="InterPro"/>
</dbReference>
<dbReference type="Pfam" id="PF01693">
    <property type="entry name" value="Cauli_VI"/>
    <property type="match status" value="1"/>
</dbReference>
<dbReference type="InterPro" id="IPR036397">
    <property type="entry name" value="RNaseH_sf"/>
</dbReference>
<evidence type="ECO:0000256" key="6">
    <source>
        <dbReference type="ARBA" id="ARBA00022723"/>
    </source>
</evidence>
<reference evidence="13" key="1">
    <citation type="journal article" date="2020" name="Stud. Mycol.">
        <title>101 Dothideomycetes genomes: a test case for predicting lifestyles and emergence of pathogens.</title>
        <authorList>
            <person name="Haridas S."/>
            <person name="Albert R."/>
            <person name="Binder M."/>
            <person name="Bloem J."/>
            <person name="Labutti K."/>
            <person name="Salamov A."/>
            <person name="Andreopoulos B."/>
            <person name="Baker S."/>
            <person name="Barry K."/>
            <person name="Bills G."/>
            <person name="Bluhm B."/>
            <person name="Cannon C."/>
            <person name="Castanera R."/>
            <person name="Culley D."/>
            <person name="Daum C."/>
            <person name="Ezra D."/>
            <person name="Gonzalez J."/>
            <person name="Henrissat B."/>
            <person name="Kuo A."/>
            <person name="Liang C."/>
            <person name="Lipzen A."/>
            <person name="Lutzoni F."/>
            <person name="Magnuson J."/>
            <person name="Mondo S."/>
            <person name="Nolan M."/>
            <person name="Ohm R."/>
            <person name="Pangilinan J."/>
            <person name="Park H.-J."/>
            <person name="Ramirez L."/>
            <person name="Alfaro M."/>
            <person name="Sun H."/>
            <person name="Tritt A."/>
            <person name="Yoshinaga Y."/>
            <person name="Zwiers L.-H."/>
            <person name="Turgeon B."/>
            <person name="Goodwin S."/>
            <person name="Spatafora J."/>
            <person name="Crous P."/>
            <person name="Grigoriev I."/>
        </authorList>
    </citation>
    <scope>NUCLEOTIDE SEQUENCE</scope>
    <source>
        <strain evidence="13">CBS 119925</strain>
    </source>
</reference>
<dbReference type="InterPro" id="IPR037056">
    <property type="entry name" value="RNase_H1_N_sf"/>
</dbReference>
<dbReference type="SUPFAM" id="SSF53098">
    <property type="entry name" value="Ribonuclease H-like"/>
    <property type="match status" value="1"/>
</dbReference>
<keyword evidence="10" id="KW-0175">Coiled coil</keyword>
<comment type="similarity">
    <text evidence="3">Belongs to the RNase H family.</text>
</comment>
<dbReference type="GO" id="GO:0043137">
    <property type="term" value="P:DNA replication, removal of RNA primer"/>
    <property type="evidence" value="ECO:0007669"/>
    <property type="project" value="TreeGrafter"/>
</dbReference>
<dbReference type="CDD" id="cd09280">
    <property type="entry name" value="RNase_HI_eukaryote_like"/>
    <property type="match status" value="1"/>
</dbReference>
<protein>
    <recommendedName>
        <fullName evidence="4">ribonuclease H</fullName>
        <ecNumber evidence="4">3.1.26.4</ecNumber>
    </recommendedName>
</protein>
<keyword evidence="6" id="KW-0479">Metal-binding</keyword>
<comment type="catalytic activity">
    <reaction evidence="1">
        <text>Endonucleolytic cleavage to 5'-phosphomonoester.</text>
        <dbReference type="EC" id="3.1.26.4"/>
    </reaction>
</comment>
<comment type="cofactor">
    <cofactor evidence="2">
        <name>Mg(2+)</name>
        <dbReference type="ChEBI" id="CHEBI:18420"/>
    </cofactor>
</comment>
<evidence type="ECO:0000259" key="12">
    <source>
        <dbReference type="PROSITE" id="PS50879"/>
    </source>
</evidence>
<keyword evidence="8" id="KW-0378">Hydrolase</keyword>
<keyword evidence="14" id="KW-1185">Reference proteome</keyword>
<dbReference type="GO" id="GO:0000287">
    <property type="term" value="F:magnesium ion binding"/>
    <property type="evidence" value="ECO:0007669"/>
    <property type="project" value="InterPro"/>
</dbReference>
<keyword evidence="5" id="KW-0540">Nuclease</keyword>
<dbReference type="OrthoDB" id="407198at2759"/>
<feature type="domain" description="RNase H type-1" evidence="12">
    <location>
        <begin position="187"/>
        <end position="337"/>
    </location>
</feature>
<evidence type="ECO:0000256" key="5">
    <source>
        <dbReference type="ARBA" id="ARBA00022722"/>
    </source>
</evidence>
<evidence type="ECO:0000256" key="4">
    <source>
        <dbReference type="ARBA" id="ARBA00012180"/>
    </source>
</evidence>
<dbReference type="FunFam" id="3.30.420.10:FF:000090">
    <property type="entry name" value="Ribonuclease H"/>
    <property type="match status" value="1"/>
</dbReference>
<dbReference type="PANTHER" id="PTHR10642:SF26">
    <property type="entry name" value="RIBONUCLEASE H1"/>
    <property type="match status" value="1"/>
</dbReference>
<gene>
    <name evidence="13" type="ORF">M011DRAFT_166449</name>
</gene>
<name>A0A6A6V468_9PLEO</name>
<dbReference type="FunFam" id="3.40.970.10:FF:000001">
    <property type="entry name" value="Ribonuclease H1"/>
    <property type="match status" value="1"/>
</dbReference>
<dbReference type="SUPFAM" id="SSF55658">
    <property type="entry name" value="L9 N-domain-like"/>
    <property type="match status" value="1"/>
</dbReference>
<organism evidence="13 14">
    <name type="scientific">Sporormia fimetaria CBS 119925</name>
    <dbReference type="NCBI Taxonomy" id="1340428"/>
    <lineage>
        <taxon>Eukaryota</taxon>
        <taxon>Fungi</taxon>
        <taxon>Dikarya</taxon>
        <taxon>Ascomycota</taxon>
        <taxon>Pezizomycotina</taxon>
        <taxon>Dothideomycetes</taxon>
        <taxon>Pleosporomycetidae</taxon>
        <taxon>Pleosporales</taxon>
        <taxon>Sporormiaceae</taxon>
        <taxon>Sporormia</taxon>
    </lineage>
</organism>
<evidence type="ECO:0000256" key="3">
    <source>
        <dbReference type="ARBA" id="ARBA00005300"/>
    </source>
</evidence>
<evidence type="ECO:0000256" key="9">
    <source>
        <dbReference type="ARBA" id="ARBA00022842"/>
    </source>
</evidence>
<evidence type="ECO:0000256" key="11">
    <source>
        <dbReference type="SAM" id="MobiDB-lite"/>
    </source>
</evidence>
<dbReference type="InterPro" id="IPR050092">
    <property type="entry name" value="RNase_H"/>
</dbReference>
<accession>A0A6A6V468</accession>
<keyword evidence="7" id="KW-0255">Endonuclease</keyword>
<dbReference type="EC" id="3.1.26.4" evidence="4"/>
<dbReference type="InterPro" id="IPR002156">
    <property type="entry name" value="RNaseH_domain"/>
</dbReference>
<dbReference type="PROSITE" id="PS50879">
    <property type="entry name" value="RNASE_H_1"/>
    <property type="match status" value="1"/>
</dbReference>
<dbReference type="InterPro" id="IPR009027">
    <property type="entry name" value="Ribosomal_bL9/RNase_H1_N"/>
</dbReference>
<dbReference type="Gene3D" id="3.40.970.10">
    <property type="entry name" value="Ribonuclease H1, N-terminal domain"/>
    <property type="match status" value="1"/>
</dbReference>
<evidence type="ECO:0000256" key="10">
    <source>
        <dbReference type="SAM" id="Coils"/>
    </source>
</evidence>
<feature type="region of interest" description="Disordered" evidence="11">
    <location>
        <begin position="99"/>
        <end position="154"/>
    </location>
</feature>
<evidence type="ECO:0000313" key="13">
    <source>
        <dbReference type="EMBL" id="KAF2744494.1"/>
    </source>
</evidence>
<evidence type="ECO:0000256" key="1">
    <source>
        <dbReference type="ARBA" id="ARBA00000077"/>
    </source>
</evidence>
<dbReference type="Pfam" id="PF00075">
    <property type="entry name" value="RNase_H"/>
    <property type="match status" value="1"/>
</dbReference>
<dbReference type="InterPro" id="IPR011320">
    <property type="entry name" value="RNase_H1_N"/>
</dbReference>
<dbReference type="AlphaFoldDB" id="A0A6A6V468"/>
<dbReference type="InterPro" id="IPR012337">
    <property type="entry name" value="RNaseH-like_sf"/>
</dbReference>
<dbReference type="GO" id="GO:0004523">
    <property type="term" value="F:RNA-DNA hybrid ribonuclease activity"/>
    <property type="evidence" value="ECO:0007669"/>
    <property type="project" value="UniProtKB-EC"/>
</dbReference>
<sequence>MFASLTDAEAFLEGGNGTSSKARPAQEKWYGVAVGHIPGVYTDYEEVKRQIRGYPGSKQQRFATREEAQAFVDGRGTPGTGSVSNVNIAASALKEDVASELSSLPGTGSRRKTPKLTENAAKKQKKNEPPPPAILDNGEIEPGTGPLPPDAQDGFDRTIVLRADTGRIEYKTEEELAARKWQPTGDFRGPLVIHTDGAAPKNGQVGAVAGIGVYFGPQNPNNVSAWLGEGRQTNQRAELAAIKRAVHIAPIDREALIRSDSNYSIQCVTTWFQRWESNDWKTAGGKAVENRDLIEPIIERLRERKMAGADTKFEWVKGHGTDAGNIAADRLAVQGAEIGRRTMLERAAQEKEEEQRLADEAPDAEDEWAFVKELKKQREAEKGESAPGLR</sequence>
<dbReference type="Gene3D" id="3.30.420.10">
    <property type="entry name" value="Ribonuclease H-like superfamily/Ribonuclease H"/>
    <property type="match status" value="1"/>
</dbReference>
<evidence type="ECO:0000256" key="8">
    <source>
        <dbReference type="ARBA" id="ARBA00022801"/>
    </source>
</evidence>
<dbReference type="PIRSF" id="PIRSF036852">
    <property type="entry name" value="Ribonuclease_H1_euk"/>
    <property type="match status" value="1"/>
</dbReference>
<dbReference type="InterPro" id="IPR017067">
    <property type="entry name" value="RNase_H1_euk"/>
</dbReference>
<dbReference type="EMBL" id="MU006588">
    <property type="protein sequence ID" value="KAF2744494.1"/>
    <property type="molecule type" value="Genomic_DNA"/>
</dbReference>
<dbReference type="PANTHER" id="PTHR10642">
    <property type="entry name" value="RIBONUCLEASE H1"/>
    <property type="match status" value="1"/>
</dbReference>
<proteinExistence type="inferred from homology"/>
<evidence type="ECO:0000256" key="2">
    <source>
        <dbReference type="ARBA" id="ARBA00001946"/>
    </source>
</evidence>